<protein>
    <submittedName>
        <fullName evidence="2">Uncharacterized protein</fullName>
    </submittedName>
</protein>
<keyword evidence="1" id="KW-0472">Membrane</keyword>
<organism evidence="2">
    <name type="scientific">uncultured Caudovirales phage</name>
    <dbReference type="NCBI Taxonomy" id="2100421"/>
    <lineage>
        <taxon>Viruses</taxon>
        <taxon>Duplodnaviria</taxon>
        <taxon>Heunggongvirae</taxon>
        <taxon>Uroviricota</taxon>
        <taxon>Caudoviricetes</taxon>
        <taxon>Peduoviridae</taxon>
        <taxon>Maltschvirus</taxon>
        <taxon>Maltschvirus maltsch</taxon>
    </lineage>
</organism>
<sequence length="76" mass="8486">MDQLSSIFNTLAEAFGPVGALFVIIAGFLLRRLFSIQDKQMDSAVADAKLQTDLKNAFDNMRTAFDSVVLEFRARK</sequence>
<proteinExistence type="predicted"/>
<feature type="transmembrane region" description="Helical" evidence="1">
    <location>
        <begin position="6"/>
        <end position="30"/>
    </location>
</feature>
<keyword evidence="1" id="KW-0812">Transmembrane</keyword>
<accession>A0A6J5QUC2</accession>
<gene>
    <name evidence="2" type="ORF">UFOVP1165_43</name>
</gene>
<name>A0A6J5QUC2_9CAUD</name>
<evidence type="ECO:0000256" key="1">
    <source>
        <dbReference type="SAM" id="Phobius"/>
    </source>
</evidence>
<dbReference type="EMBL" id="LR797120">
    <property type="protein sequence ID" value="CAB4188150.1"/>
    <property type="molecule type" value="Genomic_DNA"/>
</dbReference>
<keyword evidence="1" id="KW-1133">Transmembrane helix</keyword>
<evidence type="ECO:0000313" key="2">
    <source>
        <dbReference type="EMBL" id="CAB4188150.1"/>
    </source>
</evidence>
<reference evidence="2" key="1">
    <citation type="submission" date="2020-05" db="EMBL/GenBank/DDBJ databases">
        <authorList>
            <person name="Chiriac C."/>
            <person name="Salcher M."/>
            <person name="Ghai R."/>
            <person name="Kavagutti S V."/>
        </authorList>
    </citation>
    <scope>NUCLEOTIDE SEQUENCE</scope>
</reference>